<dbReference type="Proteomes" id="UP000251571">
    <property type="component" value="Unassembled WGS sequence"/>
</dbReference>
<evidence type="ECO:0000313" key="3">
    <source>
        <dbReference type="Proteomes" id="UP000245839"/>
    </source>
</evidence>
<proteinExistence type="predicted"/>
<name>A0A2Y9A269_9RHOB</name>
<accession>A0A2Y9A269</accession>
<gene>
    <name evidence="1" type="ORF">BCF38_101486</name>
    <name evidence="2" type="ORF">SAMN05421539_101486</name>
</gene>
<protein>
    <submittedName>
        <fullName evidence="2">Uncharacterized protein</fullName>
    </submittedName>
</protein>
<reference evidence="2 4" key="1">
    <citation type="submission" date="2016-10" db="EMBL/GenBank/DDBJ databases">
        <authorList>
            <person name="Cai Z."/>
        </authorList>
    </citation>
    <scope>NUCLEOTIDE SEQUENCE [LARGE SCALE GENOMIC DNA]</scope>
    <source>
        <strain evidence="2 4">DSM 25227</strain>
    </source>
</reference>
<dbReference type="Proteomes" id="UP000245839">
    <property type="component" value="Unassembled WGS sequence"/>
</dbReference>
<reference evidence="1 3" key="2">
    <citation type="submission" date="2018-03" db="EMBL/GenBank/DDBJ databases">
        <title>Genomic Encyclopedia of Archaeal and Bacterial Type Strains, Phase II (KMG-II): from individual species to whole genera.</title>
        <authorList>
            <person name="Goeker M."/>
        </authorList>
    </citation>
    <scope>NUCLEOTIDE SEQUENCE [LARGE SCALE GENOMIC DNA]</scope>
    <source>
        <strain evidence="1 3">DSM 25227</strain>
    </source>
</reference>
<evidence type="ECO:0000313" key="4">
    <source>
        <dbReference type="Proteomes" id="UP000251571"/>
    </source>
</evidence>
<dbReference type="RefSeq" id="WP_109562665.1">
    <property type="nucleotide sequence ID" value="NZ_QGDJ01000001.1"/>
</dbReference>
<dbReference type="EMBL" id="QGDJ01000001">
    <property type="protein sequence ID" value="PWJ22077.1"/>
    <property type="molecule type" value="Genomic_DNA"/>
</dbReference>
<dbReference type="AlphaFoldDB" id="A0A2Y9A269"/>
<organism evidence="2 4">
    <name type="scientific">Jannaschia seohaensis</name>
    <dbReference type="NCBI Taxonomy" id="475081"/>
    <lineage>
        <taxon>Bacteria</taxon>
        <taxon>Pseudomonadati</taxon>
        <taxon>Pseudomonadota</taxon>
        <taxon>Alphaproteobacteria</taxon>
        <taxon>Rhodobacterales</taxon>
        <taxon>Roseobacteraceae</taxon>
        <taxon>Jannaschia</taxon>
    </lineage>
</organism>
<evidence type="ECO:0000313" key="2">
    <source>
        <dbReference type="EMBL" id="SSA38355.1"/>
    </source>
</evidence>
<keyword evidence="3" id="KW-1185">Reference proteome</keyword>
<dbReference type="EMBL" id="UETC01000001">
    <property type="protein sequence ID" value="SSA38355.1"/>
    <property type="molecule type" value="Genomic_DNA"/>
</dbReference>
<sequence length="59" mass="5565">MLPTRSLPCLAAASAVVPARIRGGAVSSETAADFLRGPAAAASGTGIAATPSASAEATP</sequence>
<evidence type="ECO:0000313" key="1">
    <source>
        <dbReference type="EMBL" id="PWJ22077.1"/>
    </source>
</evidence>